<dbReference type="GO" id="GO:0015721">
    <property type="term" value="P:bile acid and bile salt transport"/>
    <property type="evidence" value="ECO:0007669"/>
    <property type="project" value="TreeGrafter"/>
</dbReference>
<evidence type="ECO:0000259" key="7">
    <source>
        <dbReference type="Pfam" id="PF25967"/>
    </source>
</evidence>
<dbReference type="Pfam" id="PF25967">
    <property type="entry name" value="RND-MFP_C"/>
    <property type="match status" value="1"/>
</dbReference>
<accession>A0A0L7T1P1</accession>
<keyword evidence="11" id="KW-1185">Reference proteome</keyword>
<proteinExistence type="inferred from homology"/>
<feature type="domain" description="Multidrug resistance protein MdtA-like C-terminal permuted SH3" evidence="7">
    <location>
        <begin position="272"/>
        <end position="332"/>
    </location>
</feature>
<dbReference type="Gene3D" id="2.40.30.170">
    <property type="match status" value="1"/>
</dbReference>
<dbReference type="EMBL" id="JRXF01000001">
    <property type="protein sequence ID" value="KOC95378.1"/>
    <property type="molecule type" value="Genomic_DNA"/>
</dbReference>
<dbReference type="Gene3D" id="1.10.287.470">
    <property type="entry name" value="Helix hairpin bin"/>
    <property type="match status" value="1"/>
</dbReference>
<evidence type="ECO:0000313" key="11">
    <source>
        <dbReference type="Proteomes" id="UP000037088"/>
    </source>
</evidence>
<dbReference type="GO" id="GO:0022857">
    <property type="term" value="F:transmembrane transporter activity"/>
    <property type="evidence" value="ECO:0007669"/>
    <property type="project" value="InterPro"/>
</dbReference>
<evidence type="ECO:0000256" key="3">
    <source>
        <dbReference type="SAM" id="Coils"/>
    </source>
</evidence>
<evidence type="ECO:0000259" key="6">
    <source>
        <dbReference type="Pfam" id="PF25944"/>
    </source>
</evidence>
<dbReference type="EMBL" id="JRXE01000017">
    <property type="protein sequence ID" value="KOC89322.1"/>
    <property type="molecule type" value="Genomic_DNA"/>
</dbReference>
<dbReference type="Gene3D" id="2.40.50.100">
    <property type="match status" value="1"/>
</dbReference>
<dbReference type="InterPro" id="IPR058625">
    <property type="entry name" value="MdtA-like_BSH"/>
</dbReference>
<evidence type="ECO:0000259" key="5">
    <source>
        <dbReference type="Pfam" id="PF25917"/>
    </source>
</evidence>
<dbReference type="AlphaFoldDB" id="A0A0L7T1P1"/>
<evidence type="ECO:0000313" key="10">
    <source>
        <dbReference type="Proteomes" id="UP000036851"/>
    </source>
</evidence>
<feature type="domain" description="Multidrug resistance protein MdtA-like alpha-helical hairpin" evidence="4">
    <location>
        <begin position="81"/>
        <end position="149"/>
    </location>
</feature>
<feature type="domain" description="Multidrug resistance protein MdtA-like beta-barrel" evidence="6">
    <location>
        <begin position="185"/>
        <end position="268"/>
    </location>
</feature>
<dbReference type="STRING" id="1560201.NG42_13345"/>
<dbReference type="SUPFAM" id="SSF111369">
    <property type="entry name" value="HlyD-like secretion proteins"/>
    <property type="match status" value="1"/>
</dbReference>
<dbReference type="Gene3D" id="2.40.420.20">
    <property type="match status" value="1"/>
</dbReference>
<dbReference type="Pfam" id="PF25944">
    <property type="entry name" value="Beta-barrel_RND"/>
    <property type="match status" value="1"/>
</dbReference>
<comment type="caution">
    <text evidence="8">The sequence shown here is derived from an EMBL/GenBank/DDBJ whole genome shotgun (WGS) entry which is preliminary data.</text>
</comment>
<organism evidence="8 11">
    <name type="scientific">Winslowiella iniecta</name>
    <dbReference type="NCBI Taxonomy" id="1560201"/>
    <lineage>
        <taxon>Bacteria</taxon>
        <taxon>Pseudomonadati</taxon>
        <taxon>Pseudomonadota</taxon>
        <taxon>Gammaproteobacteria</taxon>
        <taxon>Enterobacterales</taxon>
        <taxon>Erwiniaceae</taxon>
        <taxon>Winslowiella</taxon>
    </lineage>
</organism>
<evidence type="ECO:0000313" key="9">
    <source>
        <dbReference type="EMBL" id="KOC95378.1"/>
    </source>
</evidence>
<keyword evidence="3" id="KW-0175">Coiled coil</keyword>
<dbReference type="OrthoDB" id="9816569at2"/>
<evidence type="ECO:0000313" key="8">
    <source>
        <dbReference type="EMBL" id="KOC89322.1"/>
    </source>
</evidence>
<name>A0A0L7T1P1_9GAMM</name>
<comment type="subcellular location">
    <subcellularLocation>
        <location evidence="1">Cell inner membrane</location>
        <topology evidence="1">Lipid-anchor</topology>
    </subcellularLocation>
</comment>
<dbReference type="Pfam" id="PF25917">
    <property type="entry name" value="BSH_RND"/>
    <property type="match status" value="1"/>
</dbReference>
<dbReference type="Pfam" id="PF25876">
    <property type="entry name" value="HH_MFP_RND"/>
    <property type="match status" value="1"/>
</dbReference>
<dbReference type="Proteomes" id="UP000037088">
    <property type="component" value="Unassembled WGS sequence"/>
</dbReference>
<dbReference type="PANTHER" id="PTHR30158">
    <property type="entry name" value="ACRA/E-RELATED COMPONENT OF DRUG EFFLUX TRANSPORTER"/>
    <property type="match status" value="1"/>
</dbReference>
<dbReference type="Proteomes" id="UP000036851">
    <property type="component" value="Unassembled WGS sequence"/>
</dbReference>
<dbReference type="PATRIC" id="fig|1560201.3.peg.2841"/>
<evidence type="ECO:0000259" key="4">
    <source>
        <dbReference type="Pfam" id="PF25876"/>
    </source>
</evidence>
<dbReference type="GO" id="GO:0005886">
    <property type="term" value="C:plasma membrane"/>
    <property type="evidence" value="ECO:0007669"/>
    <property type="project" value="UniProtKB-SubCell"/>
</dbReference>
<gene>
    <name evidence="8" type="ORF">NG42_13345</name>
    <name evidence="9" type="ORF">NG43_01210</name>
</gene>
<comment type="similarity">
    <text evidence="2">Belongs to the membrane fusion protein (MFP) (TC 8.A.1) family.</text>
</comment>
<dbReference type="InterPro" id="IPR006143">
    <property type="entry name" value="RND_pump_MFP"/>
</dbReference>
<sequence>MLLVNPARSAPLPAVQVITTQLKPTATAWVYMGRVEAIQTVEVLTRVEGFIARRHFTEGQMVESGQLLFEIEPAQHHAAVEQAKARVQSAQAVARNAQLHLSRLQRLTASNAISKSDVDAAEAERDIARASLAQMQAELKTQQLNLGYTRITAPIAGRIGHTRFNTGSLVNPASGSLVTVTQLDPIRVRIAVNEHDYISAMQQPETAKSFHSQLTLANGYPYPQSGEFESVDNHIDPQTGSVAVRLRFANPQHLLLPGGVVNVALQAGQSQNAITIPVAALSQDKEGFFVLLVDHDNRVAQRRVTPGRQREQHYLVTAGLKPGEQVIVSGIQQVRPGMVVNATAASE</sequence>
<protein>
    <submittedName>
        <fullName evidence="8">Hemolysin secretion protein D</fullName>
    </submittedName>
</protein>
<dbReference type="PANTHER" id="PTHR30158:SF3">
    <property type="entry name" value="MULTIDRUG EFFLUX PUMP SUBUNIT ACRA-RELATED"/>
    <property type="match status" value="1"/>
</dbReference>
<dbReference type="NCBIfam" id="TIGR01730">
    <property type="entry name" value="RND_mfp"/>
    <property type="match status" value="1"/>
</dbReference>
<evidence type="ECO:0000256" key="2">
    <source>
        <dbReference type="ARBA" id="ARBA00009477"/>
    </source>
</evidence>
<reference evidence="10 11" key="1">
    <citation type="journal article" date="2015" name="Int. J. Syst. Evol. Microbiol.">
        <title>Erwinia iniecta sp. nov., isolated from Russian wheat aphids (Diuraphis noxia).</title>
        <authorList>
            <person name="Campillo T."/>
            <person name="Luna E."/>
            <person name="Portier P."/>
            <person name="Fischer-Le Saux M."/>
            <person name="Lapitan N."/>
            <person name="Tisserat N.A."/>
            <person name="Leach J.E."/>
        </authorList>
    </citation>
    <scope>NUCLEOTIDE SEQUENCE [LARGE SCALE GENOMIC DNA]</scope>
    <source>
        <strain evidence="8 11">B120</strain>
        <strain evidence="9 10">B149</strain>
    </source>
</reference>
<feature type="coiled-coil region" evidence="3">
    <location>
        <begin position="80"/>
        <end position="145"/>
    </location>
</feature>
<dbReference type="InterPro" id="IPR058627">
    <property type="entry name" value="MdtA-like_C"/>
</dbReference>
<dbReference type="InterPro" id="IPR058624">
    <property type="entry name" value="MdtA-like_HH"/>
</dbReference>
<dbReference type="InterPro" id="IPR058626">
    <property type="entry name" value="MdtA-like_b-barrel"/>
</dbReference>
<dbReference type="GO" id="GO:0046677">
    <property type="term" value="P:response to antibiotic"/>
    <property type="evidence" value="ECO:0007669"/>
    <property type="project" value="TreeGrafter"/>
</dbReference>
<dbReference type="FunFam" id="2.40.420.20:FF:000001">
    <property type="entry name" value="Efflux RND transporter periplasmic adaptor subunit"/>
    <property type="match status" value="1"/>
</dbReference>
<evidence type="ECO:0000256" key="1">
    <source>
        <dbReference type="ARBA" id="ARBA00004519"/>
    </source>
</evidence>
<feature type="domain" description="Multidrug resistance protein MdtA-like barrel-sandwich hybrid" evidence="5">
    <location>
        <begin position="40"/>
        <end position="179"/>
    </location>
</feature>